<name>A0AA36DFH0_9BILA</name>
<feature type="non-terminal residue" evidence="2">
    <location>
        <position position="1"/>
    </location>
</feature>
<feature type="region of interest" description="Disordered" evidence="1">
    <location>
        <begin position="1"/>
        <end position="23"/>
    </location>
</feature>
<feature type="region of interest" description="Disordered" evidence="1">
    <location>
        <begin position="294"/>
        <end position="317"/>
    </location>
</feature>
<evidence type="ECO:0000313" key="2">
    <source>
        <dbReference type="EMBL" id="CAJ0586262.1"/>
    </source>
</evidence>
<organism evidence="2 3">
    <name type="scientific">Mesorhabditis spiculigera</name>
    <dbReference type="NCBI Taxonomy" id="96644"/>
    <lineage>
        <taxon>Eukaryota</taxon>
        <taxon>Metazoa</taxon>
        <taxon>Ecdysozoa</taxon>
        <taxon>Nematoda</taxon>
        <taxon>Chromadorea</taxon>
        <taxon>Rhabditida</taxon>
        <taxon>Rhabditina</taxon>
        <taxon>Rhabditomorpha</taxon>
        <taxon>Rhabditoidea</taxon>
        <taxon>Rhabditidae</taxon>
        <taxon>Mesorhabditinae</taxon>
        <taxon>Mesorhabditis</taxon>
    </lineage>
</organism>
<feature type="compositionally biased region" description="Gly residues" evidence="1">
    <location>
        <begin position="429"/>
        <end position="445"/>
    </location>
</feature>
<evidence type="ECO:0000256" key="1">
    <source>
        <dbReference type="SAM" id="MobiDB-lite"/>
    </source>
</evidence>
<comment type="caution">
    <text evidence="2">The sequence shown here is derived from an EMBL/GenBank/DDBJ whole genome shotgun (WGS) entry which is preliminary data.</text>
</comment>
<proteinExistence type="predicted"/>
<dbReference type="EMBL" id="CATQJA010002708">
    <property type="protein sequence ID" value="CAJ0586262.1"/>
    <property type="molecule type" value="Genomic_DNA"/>
</dbReference>
<dbReference type="Proteomes" id="UP001177023">
    <property type="component" value="Unassembled WGS sequence"/>
</dbReference>
<feature type="region of interest" description="Disordered" evidence="1">
    <location>
        <begin position="386"/>
        <end position="445"/>
    </location>
</feature>
<dbReference type="AlphaFoldDB" id="A0AA36DFH0"/>
<accession>A0AA36DFH0</accession>
<protein>
    <submittedName>
        <fullName evidence="2">Uncharacterized protein</fullName>
    </submittedName>
</protein>
<sequence length="445" mass="48305">MEGEPGEEDTKEKPADDPEEEDVDLHNQLEKLATSSTISRVGLVKMYRCAVALLEKKSSPFRAPELLVLREIFAKSLVLKDWKLAQAVAMDLSERCNEQYLKDTLSYVVSLSQALELVEDAAVGDEEKKLPLKHNDFAEFFKHLCLADSVFGQAPDLDADLGEEDKLIKIDSYFRSLRILISRLKFDEEIVEHYKKVFNTVESIYKVLIDASSNLANFHVESPNIIAFIKTGVGLFPSALQNDRLREAVALNQARLCPSPGLIGTCIPRGAASSPGESVENVEDVAIGLISQKKQDTTNGSSEIKDDEVVALSPSQQSSLSQVDVPVIEVRLTPREGSPDLETDAAPKLLDGGADFEAGFGGKEVVSGVASAQDVNSNSFTKGFAAAGPAGDNSTRGSSFFPRGSYRAASQEQVRPARFEGGMQRRGGTRGGRGMMGGRGSFVRQ</sequence>
<reference evidence="2" key="1">
    <citation type="submission" date="2023-06" db="EMBL/GenBank/DDBJ databases">
        <authorList>
            <person name="Delattre M."/>
        </authorList>
    </citation>
    <scope>NUCLEOTIDE SEQUENCE</scope>
    <source>
        <strain evidence="2">AF72</strain>
    </source>
</reference>
<gene>
    <name evidence="2" type="ORF">MSPICULIGERA_LOCUS24269</name>
</gene>
<keyword evidence="3" id="KW-1185">Reference proteome</keyword>
<evidence type="ECO:0000313" key="3">
    <source>
        <dbReference type="Proteomes" id="UP001177023"/>
    </source>
</evidence>